<keyword evidence="1" id="KW-0808">Transferase</keyword>
<sequence>HKVPIAAERLGRRWLATDKIMEWLAISRNLFTAAPGYKSNPMLDELAELYRA</sequence>
<name>A0A6L3XW94_9ENTR</name>
<dbReference type="EMBL" id="WBSZ01000414">
    <property type="protein sequence ID" value="KAB2518378.1"/>
    <property type="molecule type" value="Genomic_DNA"/>
</dbReference>
<organism evidence="1 2">
    <name type="scientific">Enterobacter hormaechei</name>
    <dbReference type="NCBI Taxonomy" id="158836"/>
    <lineage>
        <taxon>Bacteria</taxon>
        <taxon>Pseudomonadati</taxon>
        <taxon>Pseudomonadota</taxon>
        <taxon>Gammaproteobacteria</taxon>
        <taxon>Enterobacterales</taxon>
        <taxon>Enterobacteriaceae</taxon>
        <taxon>Enterobacter</taxon>
        <taxon>Enterobacter cloacae complex</taxon>
    </lineage>
</organism>
<evidence type="ECO:0000313" key="2">
    <source>
        <dbReference type="Proteomes" id="UP000476281"/>
    </source>
</evidence>
<comment type="caution">
    <text evidence="1">The sequence shown here is derived from an EMBL/GenBank/DDBJ whole genome shotgun (WGS) entry which is preliminary data.</text>
</comment>
<proteinExistence type="predicted"/>
<evidence type="ECO:0000313" key="1">
    <source>
        <dbReference type="EMBL" id="KAB2518378.1"/>
    </source>
</evidence>
<dbReference type="GO" id="GO:0008168">
    <property type="term" value="F:methyltransferase activity"/>
    <property type="evidence" value="ECO:0007669"/>
    <property type="project" value="UniProtKB-KW"/>
</dbReference>
<dbReference type="Proteomes" id="UP000476281">
    <property type="component" value="Unassembled WGS sequence"/>
</dbReference>
<gene>
    <name evidence="1" type="ORF">F9C29_13560</name>
</gene>
<feature type="non-terminal residue" evidence="1">
    <location>
        <position position="1"/>
    </location>
</feature>
<protein>
    <submittedName>
        <fullName evidence="1">Site-specific DNA-methyltransferase</fullName>
    </submittedName>
</protein>
<reference evidence="1 2" key="1">
    <citation type="submission" date="2019-09" db="EMBL/GenBank/DDBJ databases">
        <title>Reversal of blaTEM antimicrobial resistance by CRISPR-Cas9 in clinical E. coli and other Enterobacteriaceae strains.</title>
        <authorList>
            <person name="Tagliaferri T."/>
            <person name="Guimaraes N."/>
            <person name="Pereira M."/>
            <person name="Felicori L."/>
            <person name="Horz H.-P."/>
            <person name="Santos S."/>
            <person name="Mendes T."/>
        </authorList>
    </citation>
    <scope>NUCLEOTIDE SEQUENCE [LARGE SCALE GENOMIC DNA]</scope>
    <source>
        <strain evidence="1 2">E2_blaTEM_MG</strain>
    </source>
</reference>
<keyword evidence="1" id="KW-0489">Methyltransferase</keyword>
<accession>A0A6L3XW94</accession>
<dbReference type="GO" id="GO:0032259">
    <property type="term" value="P:methylation"/>
    <property type="evidence" value="ECO:0007669"/>
    <property type="project" value="UniProtKB-KW"/>
</dbReference>
<dbReference type="AlphaFoldDB" id="A0A6L3XW94"/>